<keyword evidence="2" id="KW-1185">Reference proteome</keyword>
<sequence length="99" mass="11532">MSLGMKGSSVKKVTFGPCYKSLSVISMVNEWTCYHVFWNAALKASKFKVFKSTAREEDFLEILVNCMEISGNYFVCFEFCMIIRYLWHYGICCFISLFL</sequence>
<name>A0A0B2VUL8_TOXCA</name>
<gene>
    <name evidence="1" type="ORF">Tcan_11084</name>
</gene>
<comment type="caution">
    <text evidence="1">The sequence shown here is derived from an EMBL/GenBank/DDBJ whole genome shotgun (WGS) entry which is preliminary data.</text>
</comment>
<evidence type="ECO:0000313" key="1">
    <source>
        <dbReference type="EMBL" id="KHN85363.1"/>
    </source>
</evidence>
<dbReference type="EMBL" id="JPKZ01000806">
    <property type="protein sequence ID" value="KHN85363.1"/>
    <property type="molecule type" value="Genomic_DNA"/>
</dbReference>
<proteinExistence type="predicted"/>
<dbReference type="AlphaFoldDB" id="A0A0B2VUL8"/>
<evidence type="ECO:0000313" key="2">
    <source>
        <dbReference type="Proteomes" id="UP000031036"/>
    </source>
</evidence>
<reference evidence="1 2" key="1">
    <citation type="submission" date="2014-11" db="EMBL/GenBank/DDBJ databases">
        <title>Genetic blueprint of the zoonotic pathogen Toxocara canis.</title>
        <authorList>
            <person name="Zhu X.-Q."/>
            <person name="Korhonen P.K."/>
            <person name="Cai H."/>
            <person name="Young N.D."/>
            <person name="Nejsum P."/>
            <person name="von Samson-Himmelstjerna G."/>
            <person name="Boag P.R."/>
            <person name="Tan P."/>
            <person name="Li Q."/>
            <person name="Min J."/>
            <person name="Yang Y."/>
            <person name="Wang X."/>
            <person name="Fang X."/>
            <person name="Hall R.S."/>
            <person name="Hofmann A."/>
            <person name="Sternberg P.W."/>
            <person name="Jex A.R."/>
            <person name="Gasser R.B."/>
        </authorList>
    </citation>
    <scope>NUCLEOTIDE SEQUENCE [LARGE SCALE GENOMIC DNA]</scope>
    <source>
        <strain evidence="1">PN_DK_2014</strain>
    </source>
</reference>
<organism evidence="1 2">
    <name type="scientific">Toxocara canis</name>
    <name type="common">Canine roundworm</name>
    <dbReference type="NCBI Taxonomy" id="6265"/>
    <lineage>
        <taxon>Eukaryota</taxon>
        <taxon>Metazoa</taxon>
        <taxon>Ecdysozoa</taxon>
        <taxon>Nematoda</taxon>
        <taxon>Chromadorea</taxon>
        <taxon>Rhabditida</taxon>
        <taxon>Spirurina</taxon>
        <taxon>Ascaridomorpha</taxon>
        <taxon>Ascaridoidea</taxon>
        <taxon>Toxocaridae</taxon>
        <taxon>Toxocara</taxon>
    </lineage>
</organism>
<dbReference type="Proteomes" id="UP000031036">
    <property type="component" value="Unassembled WGS sequence"/>
</dbReference>
<accession>A0A0B2VUL8</accession>
<protein>
    <submittedName>
        <fullName evidence="1">Uncharacterized protein</fullName>
    </submittedName>
</protein>